<dbReference type="OMA" id="EASIPCR"/>
<dbReference type="EMBL" id="CH480815">
    <property type="protein sequence ID" value="EDW42398.1"/>
    <property type="molecule type" value="Genomic_DNA"/>
</dbReference>
<dbReference type="PhylomeDB" id="B4HGF0"/>
<keyword evidence="3" id="KW-1185">Reference proteome</keyword>
<evidence type="ECO:0000313" key="3">
    <source>
        <dbReference type="Proteomes" id="UP000001292"/>
    </source>
</evidence>
<feature type="compositionally biased region" description="Basic and acidic residues" evidence="1">
    <location>
        <begin position="10"/>
        <end position="27"/>
    </location>
</feature>
<feature type="compositionally biased region" description="Acidic residues" evidence="1">
    <location>
        <begin position="101"/>
        <end position="115"/>
    </location>
</feature>
<accession>B4HGF0</accession>
<reference evidence="2 3" key="1">
    <citation type="journal article" date="2007" name="Nature">
        <title>Evolution of genes and genomes on the Drosophila phylogeny.</title>
        <authorList>
            <consortium name="Drosophila 12 Genomes Consortium"/>
            <person name="Clark A.G."/>
            <person name="Eisen M.B."/>
            <person name="Smith D.R."/>
            <person name="Bergman C.M."/>
            <person name="Oliver B."/>
            <person name="Markow T.A."/>
            <person name="Kaufman T.C."/>
            <person name="Kellis M."/>
            <person name="Gelbart W."/>
            <person name="Iyer V.N."/>
            <person name="Pollard D.A."/>
            <person name="Sackton T.B."/>
            <person name="Larracuente A.M."/>
            <person name="Singh N.D."/>
            <person name="Abad J.P."/>
            <person name="Abt D.N."/>
            <person name="Adryan B."/>
            <person name="Aguade M."/>
            <person name="Akashi H."/>
            <person name="Anderson W.W."/>
            <person name="Aquadro C.F."/>
            <person name="Ardell D.H."/>
            <person name="Arguello R."/>
            <person name="Artieri C.G."/>
            <person name="Barbash D.A."/>
            <person name="Barker D."/>
            <person name="Barsanti P."/>
            <person name="Batterham P."/>
            <person name="Batzoglou S."/>
            <person name="Begun D."/>
            <person name="Bhutkar A."/>
            <person name="Blanco E."/>
            <person name="Bosak S.A."/>
            <person name="Bradley R.K."/>
            <person name="Brand A.D."/>
            <person name="Brent M.R."/>
            <person name="Brooks A.N."/>
            <person name="Brown R.H."/>
            <person name="Butlin R.K."/>
            <person name="Caggese C."/>
            <person name="Calvi B.R."/>
            <person name="Bernardo de Carvalho A."/>
            <person name="Caspi A."/>
            <person name="Castrezana S."/>
            <person name="Celniker S.E."/>
            <person name="Chang J.L."/>
            <person name="Chapple C."/>
            <person name="Chatterji S."/>
            <person name="Chinwalla A."/>
            <person name="Civetta A."/>
            <person name="Clifton S.W."/>
            <person name="Comeron J.M."/>
            <person name="Costello J.C."/>
            <person name="Coyne J.A."/>
            <person name="Daub J."/>
            <person name="David R.G."/>
            <person name="Delcher A.L."/>
            <person name="Delehaunty K."/>
            <person name="Do C.B."/>
            <person name="Ebling H."/>
            <person name="Edwards K."/>
            <person name="Eickbush T."/>
            <person name="Evans J.D."/>
            <person name="Filipski A."/>
            <person name="Findeiss S."/>
            <person name="Freyhult E."/>
            <person name="Fulton L."/>
            <person name="Fulton R."/>
            <person name="Garcia A.C."/>
            <person name="Gardiner A."/>
            <person name="Garfield D.A."/>
            <person name="Garvin B.E."/>
            <person name="Gibson G."/>
            <person name="Gilbert D."/>
            <person name="Gnerre S."/>
            <person name="Godfrey J."/>
            <person name="Good R."/>
            <person name="Gotea V."/>
            <person name="Gravely B."/>
            <person name="Greenberg A.J."/>
            <person name="Griffiths-Jones S."/>
            <person name="Gross S."/>
            <person name="Guigo R."/>
            <person name="Gustafson E.A."/>
            <person name="Haerty W."/>
            <person name="Hahn M.W."/>
            <person name="Halligan D.L."/>
            <person name="Halpern A.L."/>
            <person name="Halter G.M."/>
            <person name="Han M.V."/>
            <person name="Heger A."/>
            <person name="Hillier L."/>
            <person name="Hinrichs A.S."/>
            <person name="Holmes I."/>
            <person name="Hoskins R.A."/>
            <person name="Hubisz M.J."/>
            <person name="Hultmark D."/>
            <person name="Huntley M.A."/>
            <person name="Jaffe D.B."/>
            <person name="Jagadeeshan S."/>
            <person name="Jeck W.R."/>
            <person name="Johnson J."/>
            <person name="Jones C.D."/>
            <person name="Jordan W.C."/>
            <person name="Karpen G.H."/>
            <person name="Kataoka E."/>
            <person name="Keightley P.D."/>
            <person name="Kheradpour P."/>
            <person name="Kirkness E.F."/>
            <person name="Koerich L.B."/>
            <person name="Kristiansen K."/>
            <person name="Kudrna D."/>
            <person name="Kulathinal R.J."/>
            <person name="Kumar S."/>
            <person name="Kwok R."/>
            <person name="Lander E."/>
            <person name="Langley C.H."/>
            <person name="Lapoint R."/>
            <person name="Lazzaro B.P."/>
            <person name="Lee S.J."/>
            <person name="Levesque L."/>
            <person name="Li R."/>
            <person name="Lin C.F."/>
            <person name="Lin M.F."/>
            <person name="Lindblad-Toh K."/>
            <person name="Llopart A."/>
            <person name="Long M."/>
            <person name="Low L."/>
            <person name="Lozovsky E."/>
            <person name="Lu J."/>
            <person name="Luo M."/>
            <person name="Machado C.A."/>
            <person name="Makalowski W."/>
            <person name="Marzo M."/>
            <person name="Matsuda M."/>
            <person name="Matzkin L."/>
            <person name="McAllister B."/>
            <person name="McBride C.S."/>
            <person name="McKernan B."/>
            <person name="McKernan K."/>
            <person name="Mendez-Lago M."/>
            <person name="Minx P."/>
            <person name="Mollenhauer M.U."/>
            <person name="Montooth K."/>
            <person name="Mount S.M."/>
            <person name="Mu X."/>
            <person name="Myers E."/>
            <person name="Negre B."/>
            <person name="Newfeld S."/>
            <person name="Nielsen R."/>
            <person name="Noor M.A."/>
            <person name="O'Grady P."/>
            <person name="Pachter L."/>
            <person name="Papaceit M."/>
            <person name="Parisi M.J."/>
            <person name="Parisi M."/>
            <person name="Parts L."/>
            <person name="Pedersen J.S."/>
            <person name="Pesole G."/>
            <person name="Phillippy A.M."/>
            <person name="Ponting C.P."/>
            <person name="Pop M."/>
            <person name="Porcelli D."/>
            <person name="Powell J.R."/>
            <person name="Prohaska S."/>
            <person name="Pruitt K."/>
            <person name="Puig M."/>
            <person name="Quesneville H."/>
            <person name="Ram K.R."/>
            <person name="Rand D."/>
            <person name="Rasmussen M.D."/>
            <person name="Reed L.K."/>
            <person name="Reenan R."/>
            <person name="Reily A."/>
            <person name="Remington K.A."/>
            <person name="Rieger T.T."/>
            <person name="Ritchie M.G."/>
            <person name="Robin C."/>
            <person name="Rogers Y.H."/>
            <person name="Rohde C."/>
            <person name="Rozas J."/>
            <person name="Rubenfield M.J."/>
            <person name="Ruiz A."/>
            <person name="Russo S."/>
            <person name="Salzberg S.L."/>
            <person name="Sanchez-Gracia A."/>
            <person name="Saranga D.J."/>
            <person name="Sato H."/>
            <person name="Schaeffer S.W."/>
            <person name="Schatz M.C."/>
            <person name="Schlenke T."/>
            <person name="Schwartz R."/>
            <person name="Segarra C."/>
            <person name="Singh R.S."/>
            <person name="Sirot L."/>
            <person name="Sirota M."/>
            <person name="Sisneros N.B."/>
            <person name="Smith C.D."/>
            <person name="Smith T.F."/>
            <person name="Spieth J."/>
            <person name="Stage D.E."/>
            <person name="Stark A."/>
            <person name="Stephan W."/>
            <person name="Strausberg R.L."/>
            <person name="Strempel S."/>
            <person name="Sturgill D."/>
            <person name="Sutton G."/>
            <person name="Sutton G.G."/>
            <person name="Tao W."/>
            <person name="Teichmann S."/>
            <person name="Tobari Y.N."/>
            <person name="Tomimura Y."/>
            <person name="Tsolas J.M."/>
            <person name="Valente V.L."/>
            <person name="Venter E."/>
            <person name="Venter J.C."/>
            <person name="Vicario S."/>
            <person name="Vieira F.G."/>
            <person name="Vilella A.J."/>
            <person name="Villasante A."/>
            <person name="Walenz B."/>
            <person name="Wang J."/>
            <person name="Wasserman M."/>
            <person name="Watts T."/>
            <person name="Wilson D."/>
            <person name="Wilson R.K."/>
            <person name="Wing R.A."/>
            <person name="Wolfner M.F."/>
            <person name="Wong A."/>
            <person name="Wong G.K."/>
            <person name="Wu C.I."/>
            <person name="Wu G."/>
            <person name="Yamamoto D."/>
            <person name="Yang H.P."/>
            <person name="Yang S.P."/>
            <person name="Yorke J.A."/>
            <person name="Yoshida K."/>
            <person name="Zdobnov E."/>
            <person name="Zhang P."/>
            <person name="Zhang Y."/>
            <person name="Zimin A.V."/>
            <person name="Baldwin J."/>
            <person name="Abdouelleil A."/>
            <person name="Abdulkadir J."/>
            <person name="Abebe A."/>
            <person name="Abera B."/>
            <person name="Abreu J."/>
            <person name="Acer S.C."/>
            <person name="Aftuck L."/>
            <person name="Alexander A."/>
            <person name="An P."/>
            <person name="Anderson E."/>
            <person name="Anderson S."/>
            <person name="Arachi H."/>
            <person name="Azer M."/>
            <person name="Bachantsang P."/>
            <person name="Barry A."/>
            <person name="Bayul T."/>
            <person name="Berlin A."/>
            <person name="Bessette D."/>
            <person name="Bloom T."/>
            <person name="Blye J."/>
            <person name="Boguslavskiy L."/>
            <person name="Bonnet C."/>
            <person name="Boukhgalter B."/>
            <person name="Bourzgui I."/>
            <person name="Brown A."/>
            <person name="Cahill P."/>
            <person name="Channer S."/>
            <person name="Cheshatsang Y."/>
            <person name="Chuda L."/>
            <person name="Citroen M."/>
            <person name="Collymore A."/>
            <person name="Cooke P."/>
            <person name="Costello M."/>
            <person name="D'Aco K."/>
            <person name="Daza R."/>
            <person name="De Haan G."/>
            <person name="DeGray S."/>
            <person name="DeMaso C."/>
            <person name="Dhargay N."/>
            <person name="Dooley K."/>
            <person name="Dooley E."/>
            <person name="Doricent M."/>
            <person name="Dorje P."/>
            <person name="Dorjee K."/>
            <person name="Dupes A."/>
            <person name="Elong R."/>
            <person name="Falk J."/>
            <person name="Farina A."/>
            <person name="Faro S."/>
            <person name="Ferguson D."/>
            <person name="Fisher S."/>
            <person name="Foley C.D."/>
            <person name="Franke A."/>
            <person name="Friedrich D."/>
            <person name="Gadbois L."/>
            <person name="Gearin G."/>
            <person name="Gearin C.R."/>
            <person name="Giannoukos G."/>
            <person name="Goode T."/>
            <person name="Graham J."/>
            <person name="Grandbois E."/>
            <person name="Grewal S."/>
            <person name="Gyaltsen K."/>
            <person name="Hafez N."/>
            <person name="Hagos B."/>
            <person name="Hall J."/>
            <person name="Henson C."/>
            <person name="Hollinger A."/>
            <person name="Honan T."/>
            <person name="Huard M.D."/>
            <person name="Hughes L."/>
            <person name="Hurhula B."/>
            <person name="Husby M.E."/>
            <person name="Kamat A."/>
            <person name="Kanga B."/>
            <person name="Kashin S."/>
            <person name="Khazanovich D."/>
            <person name="Kisner P."/>
            <person name="Lance K."/>
            <person name="Lara M."/>
            <person name="Lee W."/>
            <person name="Lennon N."/>
            <person name="Letendre F."/>
            <person name="LeVine R."/>
            <person name="Lipovsky A."/>
            <person name="Liu X."/>
            <person name="Liu J."/>
            <person name="Liu S."/>
            <person name="Lokyitsang T."/>
            <person name="Lokyitsang Y."/>
            <person name="Lubonja R."/>
            <person name="Lui A."/>
            <person name="MacDonald P."/>
            <person name="Magnisalis V."/>
            <person name="Maru K."/>
            <person name="Matthews C."/>
            <person name="McCusker W."/>
            <person name="McDonough S."/>
            <person name="Mehta T."/>
            <person name="Meldrim J."/>
            <person name="Meneus L."/>
            <person name="Mihai O."/>
            <person name="Mihalev A."/>
            <person name="Mihova T."/>
            <person name="Mittelman R."/>
            <person name="Mlenga V."/>
            <person name="Montmayeur A."/>
            <person name="Mulrain L."/>
            <person name="Navidi A."/>
            <person name="Naylor J."/>
            <person name="Negash T."/>
            <person name="Nguyen T."/>
            <person name="Nguyen N."/>
            <person name="Nicol R."/>
            <person name="Norbu C."/>
            <person name="Norbu N."/>
            <person name="Novod N."/>
            <person name="O'Neill B."/>
            <person name="Osman S."/>
            <person name="Markiewicz E."/>
            <person name="Oyono O.L."/>
            <person name="Patti C."/>
            <person name="Phunkhang P."/>
            <person name="Pierre F."/>
            <person name="Priest M."/>
            <person name="Raghuraman S."/>
            <person name="Rege F."/>
            <person name="Reyes R."/>
            <person name="Rise C."/>
            <person name="Rogov P."/>
            <person name="Ross K."/>
            <person name="Ryan E."/>
            <person name="Settipalli S."/>
            <person name="Shea T."/>
            <person name="Sherpa N."/>
            <person name="Shi L."/>
            <person name="Shih D."/>
            <person name="Sparrow T."/>
            <person name="Spaulding J."/>
            <person name="Stalker J."/>
            <person name="Stange-Thomann N."/>
            <person name="Stavropoulos S."/>
            <person name="Stone C."/>
            <person name="Strader C."/>
            <person name="Tesfaye S."/>
            <person name="Thomson T."/>
            <person name="Thoulutsang Y."/>
            <person name="Thoulutsang D."/>
            <person name="Topham K."/>
            <person name="Topping I."/>
            <person name="Tsamla T."/>
            <person name="Vassiliev H."/>
            <person name="Vo A."/>
            <person name="Wangchuk T."/>
            <person name="Wangdi T."/>
            <person name="Weiand M."/>
            <person name="Wilkinson J."/>
            <person name="Wilson A."/>
            <person name="Yadav S."/>
            <person name="Young G."/>
            <person name="Yu Q."/>
            <person name="Zembek L."/>
            <person name="Zhong D."/>
            <person name="Zimmer A."/>
            <person name="Zwirko Z."/>
            <person name="Jaffe D.B."/>
            <person name="Alvarez P."/>
            <person name="Brockman W."/>
            <person name="Butler J."/>
            <person name="Chin C."/>
            <person name="Gnerre S."/>
            <person name="Grabherr M."/>
            <person name="Kleber M."/>
            <person name="Mauceli E."/>
            <person name="MacCallum I."/>
        </authorList>
    </citation>
    <scope>NUCLEOTIDE SEQUENCE [LARGE SCALE GENOMIC DNA]</scope>
    <source>
        <strain evidence="3">Rob3c / Tucson 14021-0248.25</strain>
    </source>
</reference>
<sequence>MVAAKNSVIMRKDARLAMKRKEGRKDEPAEEDEQIDQRMMYRRRLQDTIPEWETSAGRRTVLTSVFRKIADRGIETKSLERTRASGDGMSADGTSRQPADDNGDIESDESTDEGPAEVLVLKTLSSEASIPCRSGQARKRQLLLAKSQSQLEQQ</sequence>
<feature type="region of interest" description="Disordered" evidence="1">
    <location>
        <begin position="73"/>
        <end position="136"/>
    </location>
</feature>
<dbReference type="HOGENOM" id="CLU_108185_0_0_1"/>
<feature type="compositionally biased region" description="Basic and acidic residues" evidence="1">
    <location>
        <begin position="73"/>
        <end position="84"/>
    </location>
</feature>
<evidence type="ECO:0000313" key="2">
    <source>
        <dbReference type="EMBL" id="EDW42398.1"/>
    </source>
</evidence>
<proteinExistence type="predicted"/>
<evidence type="ECO:0000256" key="1">
    <source>
        <dbReference type="SAM" id="MobiDB-lite"/>
    </source>
</evidence>
<dbReference type="AlphaFoldDB" id="B4HGF0"/>
<dbReference type="Proteomes" id="UP000001292">
    <property type="component" value="Unassembled WGS sequence"/>
</dbReference>
<feature type="region of interest" description="Disordered" evidence="1">
    <location>
        <begin position="1"/>
        <end position="39"/>
    </location>
</feature>
<organism evidence="3">
    <name type="scientific">Drosophila sechellia</name>
    <name type="common">Fruit fly</name>
    <dbReference type="NCBI Taxonomy" id="7238"/>
    <lineage>
        <taxon>Eukaryota</taxon>
        <taxon>Metazoa</taxon>
        <taxon>Ecdysozoa</taxon>
        <taxon>Arthropoda</taxon>
        <taxon>Hexapoda</taxon>
        <taxon>Insecta</taxon>
        <taxon>Pterygota</taxon>
        <taxon>Neoptera</taxon>
        <taxon>Endopterygota</taxon>
        <taxon>Diptera</taxon>
        <taxon>Brachycera</taxon>
        <taxon>Muscomorpha</taxon>
        <taxon>Ephydroidea</taxon>
        <taxon>Drosophilidae</taxon>
        <taxon>Drosophila</taxon>
        <taxon>Sophophora</taxon>
    </lineage>
</organism>
<gene>
    <name evidence="2" type="primary">Dsec\GM25979</name>
    <name evidence="2" type="ORF">Dsec_GM25979</name>
</gene>
<protein>
    <submittedName>
        <fullName evidence="2">GM25979</fullName>
    </submittedName>
</protein>
<name>B4HGF0_DROSE</name>